<name>A0AAD1WAU4_PELCU</name>
<protein>
    <submittedName>
        <fullName evidence="2">Uncharacterized protein</fullName>
    </submittedName>
</protein>
<proteinExistence type="predicted"/>
<dbReference type="Proteomes" id="UP001295444">
    <property type="component" value="Chromosome 06"/>
</dbReference>
<dbReference type="AlphaFoldDB" id="A0AAD1WAU4"/>
<dbReference type="EMBL" id="OW240917">
    <property type="protein sequence ID" value="CAH2300600.1"/>
    <property type="molecule type" value="Genomic_DNA"/>
</dbReference>
<organism evidence="2 3">
    <name type="scientific">Pelobates cultripes</name>
    <name type="common">Western spadefoot toad</name>
    <dbReference type="NCBI Taxonomy" id="61616"/>
    <lineage>
        <taxon>Eukaryota</taxon>
        <taxon>Metazoa</taxon>
        <taxon>Chordata</taxon>
        <taxon>Craniata</taxon>
        <taxon>Vertebrata</taxon>
        <taxon>Euteleostomi</taxon>
        <taxon>Amphibia</taxon>
        <taxon>Batrachia</taxon>
        <taxon>Anura</taxon>
        <taxon>Pelobatoidea</taxon>
        <taxon>Pelobatidae</taxon>
        <taxon>Pelobates</taxon>
    </lineage>
</organism>
<evidence type="ECO:0000313" key="2">
    <source>
        <dbReference type="EMBL" id="CAH2300600.1"/>
    </source>
</evidence>
<feature type="region of interest" description="Disordered" evidence="1">
    <location>
        <begin position="144"/>
        <end position="188"/>
    </location>
</feature>
<evidence type="ECO:0000313" key="3">
    <source>
        <dbReference type="Proteomes" id="UP001295444"/>
    </source>
</evidence>
<reference evidence="2" key="1">
    <citation type="submission" date="2022-03" db="EMBL/GenBank/DDBJ databases">
        <authorList>
            <person name="Alioto T."/>
            <person name="Alioto T."/>
            <person name="Gomez Garrido J."/>
        </authorList>
    </citation>
    <scope>NUCLEOTIDE SEQUENCE</scope>
</reference>
<accession>A0AAD1WAU4</accession>
<evidence type="ECO:0000256" key="1">
    <source>
        <dbReference type="SAM" id="MobiDB-lite"/>
    </source>
</evidence>
<feature type="compositionally biased region" description="Polar residues" evidence="1">
    <location>
        <begin position="171"/>
        <end position="183"/>
    </location>
</feature>
<feature type="region of interest" description="Disordered" evidence="1">
    <location>
        <begin position="71"/>
        <end position="102"/>
    </location>
</feature>
<keyword evidence="3" id="KW-1185">Reference proteome</keyword>
<gene>
    <name evidence="2" type="ORF">PECUL_23A031367</name>
</gene>
<sequence length="192" mass="20805">MAATFRAKFYTVCQKFGEQLGEKNLPLTTHQHAPLCVRPRRSTKAAIPQVRLTGTSARLKKQQRGNRHLKQTCRAQAMAPKPHVTGPKTSLNPKETPKSVWDTPEGSTFPNTHHVPSQQQLLTTAGIGGTSTEQNLHALGPVPAADQQKGAGGYQCTPRPQAVPAKGRSRMNPQSGIPETKTCTHGGYNMVI</sequence>